<feature type="transmembrane region" description="Helical" evidence="1">
    <location>
        <begin position="44"/>
        <end position="65"/>
    </location>
</feature>
<evidence type="ECO:0000313" key="3">
    <source>
        <dbReference type="Proteomes" id="UP000602260"/>
    </source>
</evidence>
<keyword evidence="3" id="KW-1185">Reference proteome</keyword>
<feature type="transmembrane region" description="Helical" evidence="1">
    <location>
        <begin position="131"/>
        <end position="154"/>
    </location>
</feature>
<keyword evidence="1" id="KW-1133">Transmembrane helix</keyword>
<dbReference type="PANTHER" id="PTHR40044">
    <property type="entry name" value="INTEGRAL MEMBRANE PROTEIN-RELATED"/>
    <property type="match status" value="1"/>
</dbReference>
<dbReference type="Proteomes" id="UP000602260">
    <property type="component" value="Unassembled WGS sequence"/>
</dbReference>
<evidence type="ECO:0000256" key="1">
    <source>
        <dbReference type="SAM" id="Phobius"/>
    </source>
</evidence>
<proteinExistence type="predicted"/>
<accession>A0A8J6J2S2</accession>
<keyword evidence="1" id="KW-0472">Membrane</keyword>
<dbReference type="AlphaFoldDB" id="A0A8J6J2S2"/>
<evidence type="ECO:0000313" key="2">
    <source>
        <dbReference type="EMBL" id="MBC5716062.1"/>
    </source>
</evidence>
<dbReference type="EMBL" id="JACOPN010000001">
    <property type="protein sequence ID" value="MBC5716062.1"/>
    <property type="molecule type" value="Genomic_DNA"/>
</dbReference>
<organism evidence="2 3">
    <name type="scientific">Flintibacter faecis</name>
    <dbReference type="NCBI Taxonomy" id="2763047"/>
    <lineage>
        <taxon>Bacteria</taxon>
        <taxon>Bacillati</taxon>
        <taxon>Bacillota</taxon>
        <taxon>Clostridia</taxon>
        <taxon>Eubacteriales</taxon>
        <taxon>Flintibacter</taxon>
    </lineage>
</organism>
<dbReference type="RefSeq" id="WP_186877544.1">
    <property type="nucleotide sequence ID" value="NZ_JACOPN010000001.1"/>
</dbReference>
<protein>
    <submittedName>
        <fullName evidence="2">QueT transporter family protein</fullName>
    </submittedName>
</protein>
<dbReference type="Pfam" id="PF06177">
    <property type="entry name" value="QueT"/>
    <property type="match status" value="1"/>
</dbReference>
<sequence length="182" mass="18930">MSKFSIRDLTLAAMLAAVYAVLTMALPIPQYAGVQIRFAEALTVLPFLFPAATPGLFVGCLIANLLSPYGLLDVVAGSAATLIACLWTQSLRNRWLAPLPPVVCNAAIVGAVIAFSVGGTGGAFWPAYALNAFTVGLGELIASAVLGQLLLGVLPRVRFFREMIPADRLSRLGLSPAVGSGS</sequence>
<name>A0A8J6J2S2_9FIRM</name>
<reference evidence="2" key="1">
    <citation type="submission" date="2020-08" db="EMBL/GenBank/DDBJ databases">
        <title>Genome public.</title>
        <authorList>
            <person name="Liu C."/>
            <person name="Sun Q."/>
        </authorList>
    </citation>
    <scope>NUCLEOTIDE SEQUENCE</scope>
    <source>
        <strain evidence="2">BX5</strain>
    </source>
</reference>
<feature type="transmembrane region" description="Helical" evidence="1">
    <location>
        <begin position="102"/>
        <end position="125"/>
    </location>
</feature>
<dbReference type="PANTHER" id="PTHR40044:SF1">
    <property type="entry name" value="INTEGRAL MEMBRANE PROTEIN"/>
    <property type="match status" value="1"/>
</dbReference>
<gene>
    <name evidence="2" type="ORF">H8S55_01760</name>
</gene>
<dbReference type="PIRSF" id="PIRSF031501">
    <property type="entry name" value="QueT"/>
    <property type="match status" value="1"/>
</dbReference>
<comment type="caution">
    <text evidence="2">The sequence shown here is derived from an EMBL/GenBank/DDBJ whole genome shotgun (WGS) entry which is preliminary data.</text>
</comment>
<feature type="transmembrane region" description="Helical" evidence="1">
    <location>
        <begin position="71"/>
        <end position="90"/>
    </location>
</feature>
<keyword evidence="1" id="KW-0812">Transmembrane</keyword>
<dbReference type="InterPro" id="IPR010387">
    <property type="entry name" value="QueT"/>
</dbReference>
<dbReference type="Gene3D" id="1.10.1760.20">
    <property type="match status" value="1"/>
</dbReference>
<feature type="transmembrane region" description="Helical" evidence="1">
    <location>
        <begin position="12"/>
        <end position="32"/>
    </location>
</feature>